<dbReference type="GO" id="GO:0020037">
    <property type="term" value="F:heme binding"/>
    <property type="evidence" value="ECO:0007669"/>
    <property type="project" value="InterPro"/>
</dbReference>
<reference evidence="6" key="1">
    <citation type="submission" date="2020-06" db="EMBL/GenBank/DDBJ databases">
        <title>A chromosome-scale genome assembly of Talaromyces rugulosus W13939.</title>
        <authorList>
            <person name="Wang B."/>
            <person name="Guo L."/>
            <person name="Ye K."/>
            <person name="Wang L."/>
        </authorList>
    </citation>
    <scope>NUCLEOTIDE SEQUENCE [LARGE SCALE GENOMIC DNA]</scope>
    <source>
        <strain evidence="6">W13939</strain>
    </source>
</reference>
<keyword evidence="6" id="KW-1185">Reference proteome</keyword>
<evidence type="ECO:0000256" key="2">
    <source>
        <dbReference type="ARBA" id="ARBA00022723"/>
    </source>
</evidence>
<dbReference type="GO" id="GO:0005506">
    <property type="term" value="F:iron ion binding"/>
    <property type="evidence" value="ECO:0007669"/>
    <property type="project" value="InterPro"/>
</dbReference>
<evidence type="ECO:0000256" key="4">
    <source>
        <dbReference type="ARBA" id="ARBA00023004"/>
    </source>
</evidence>
<dbReference type="RefSeq" id="XP_035341126.1">
    <property type="nucleotide sequence ID" value="XM_035485233.1"/>
</dbReference>
<dbReference type="OrthoDB" id="3934656at2759"/>
<dbReference type="PRINTS" id="PR00463">
    <property type="entry name" value="EP450I"/>
</dbReference>
<dbReference type="PANTHER" id="PTHR24305">
    <property type="entry name" value="CYTOCHROME P450"/>
    <property type="match status" value="1"/>
</dbReference>
<dbReference type="Pfam" id="PF00067">
    <property type="entry name" value="p450"/>
    <property type="match status" value="1"/>
</dbReference>
<dbReference type="PANTHER" id="PTHR24305:SF235">
    <property type="entry name" value="CYTOCHROME P450 MONOOXYGENASE APDB-RELATED"/>
    <property type="match status" value="1"/>
</dbReference>
<organism evidence="5 6">
    <name type="scientific">Talaromyces rugulosus</name>
    <name type="common">Penicillium rugulosum</name>
    <dbReference type="NCBI Taxonomy" id="121627"/>
    <lineage>
        <taxon>Eukaryota</taxon>
        <taxon>Fungi</taxon>
        <taxon>Dikarya</taxon>
        <taxon>Ascomycota</taxon>
        <taxon>Pezizomycotina</taxon>
        <taxon>Eurotiomycetes</taxon>
        <taxon>Eurotiomycetidae</taxon>
        <taxon>Eurotiales</taxon>
        <taxon>Trichocomaceae</taxon>
        <taxon>Talaromyces</taxon>
        <taxon>Talaromyces sect. Islandici</taxon>
    </lineage>
</organism>
<keyword evidence="3" id="KW-0560">Oxidoreductase</keyword>
<proteinExistence type="predicted"/>
<keyword evidence="4" id="KW-0408">Iron</keyword>
<dbReference type="SUPFAM" id="SSF48264">
    <property type="entry name" value="Cytochrome P450"/>
    <property type="match status" value="1"/>
</dbReference>
<name>A0A7H8QLY3_TALRU</name>
<dbReference type="GO" id="GO:0016705">
    <property type="term" value="F:oxidoreductase activity, acting on paired donors, with incorporation or reduction of molecular oxygen"/>
    <property type="evidence" value="ECO:0007669"/>
    <property type="project" value="InterPro"/>
</dbReference>
<dbReference type="Gene3D" id="1.10.630.10">
    <property type="entry name" value="Cytochrome P450"/>
    <property type="match status" value="1"/>
</dbReference>
<evidence type="ECO:0000313" key="6">
    <source>
        <dbReference type="Proteomes" id="UP000509510"/>
    </source>
</evidence>
<dbReference type="KEGG" id="trg:TRUGW13939_02037"/>
<dbReference type="AlphaFoldDB" id="A0A7H8QLY3"/>
<accession>A0A7H8QLY3</accession>
<sequence length="319" mass="35367">MEQYIQEVADVSWQVFTQCVTESEGAVATLDMSQFTQAFAFDVLGEVGFGGSFDLVRTRGQGKGNAIVHAVGLSFLALANLGYIPGQSRWLKSKAFITLCRLAGIDLSKLQQLFKTTQYSEELILGRQQEARRTRTDLLQQFIDARTREGKPLVHQELLGEVVSLLGAGADTTAIGIRAALGPLILHRTASCKVAEEIDRFYVANIPNGGSDREITYRECLTLPYLQAVIKEGLRMHPSIQFQLPRYVPTGGVTIRGTYIPEGTEVSMSPVASNRDTAIFGEDAHIWDPDRWLVDKERAARMDKHLATVCYDAPSYQNH</sequence>
<gene>
    <name evidence="5" type="ORF">TRUGW13939_02037</name>
</gene>
<evidence type="ECO:0000256" key="3">
    <source>
        <dbReference type="ARBA" id="ARBA00023002"/>
    </source>
</evidence>
<dbReference type="EMBL" id="CP055898">
    <property type="protein sequence ID" value="QKX54947.1"/>
    <property type="molecule type" value="Genomic_DNA"/>
</dbReference>
<dbReference type="GO" id="GO:0044550">
    <property type="term" value="P:secondary metabolite biosynthetic process"/>
    <property type="evidence" value="ECO:0007669"/>
    <property type="project" value="UniProtKB-ARBA"/>
</dbReference>
<keyword evidence="2" id="KW-0479">Metal-binding</keyword>
<evidence type="ECO:0000256" key="1">
    <source>
        <dbReference type="ARBA" id="ARBA00001971"/>
    </source>
</evidence>
<comment type="cofactor">
    <cofactor evidence="1">
        <name>heme</name>
        <dbReference type="ChEBI" id="CHEBI:30413"/>
    </cofactor>
</comment>
<dbReference type="Proteomes" id="UP000509510">
    <property type="component" value="Chromosome I"/>
</dbReference>
<dbReference type="InterPro" id="IPR036396">
    <property type="entry name" value="Cyt_P450_sf"/>
</dbReference>
<protein>
    <submittedName>
        <fullName evidence="5">Uncharacterized protein</fullName>
    </submittedName>
</protein>
<dbReference type="InterPro" id="IPR002401">
    <property type="entry name" value="Cyt_P450_E_grp-I"/>
</dbReference>
<dbReference type="GO" id="GO:0004497">
    <property type="term" value="F:monooxygenase activity"/>
    <property type="evidence" value="ECO:0007669"/>
    <property type="project" value="InterPro"/>
</dbReference>
<dbReference type="GeneID" id="55989547"/>
<evidence type="ECO:0000313" key="5">
    <source>
        <dbReference type="EMBL" id="QKX54947.1"/>
    </source>
</evidence>
<dbReference type="InterPro" id="IPR050121">
    <property type="entry name" value="Cytochrome_P450_monoxygenase"/>
</dbReference>
<dbReference type="InterPro" id="IPR001128">
    <property type="entry name" value="Cyt_P450"/>
</dbReference>